<evidence type="ECO:0000313" key="4">
    <source>
        <dbReference type="Proteomes" id="UP000077143"/>
    </source>
</evidence>
<dbReference type="SUPFAM" id="SSF55961">
    <property type="entry name" value="Bet v1-like"/>
    <property type="match status" value="1"/>
</dbReference>
<dbReference type="OrthoDB" id="9805228at2"/>
<evidence type="ECO:0000313" key="3">
    <source>
        <dbReference type="EMBL" id="ANE80585.1"/>
    </source>
</evidence>
<proteinExistence type="inferred from homology"/>
<accession>A0A172UNB6</accession>
<comment type="similarity">
    <text evidence="1">Belongs to the AHA1 family.</text>
</comment>
<dbReference type="Gene3D" id="3.30.530.20">
    <property type="match status" value="1"/>
</dbReference>
<dbReference type="RefSeq" id="WP_067997084.1">
    <property type="nucleotide sequence ID" value="NZ_CP015596.1"/>
</dbReference>
<dbReference type="KEGG" id="madi:A7U43_15840"/>
<dbReference type="InterPro" id="IPR023393">
    <property type="entry name" value="START-like_dom_sf"/>
</dbReference>
<reference evidence="3 4" key="1">
    <citation type="submission" date="2016-05" db="EMBL/GenBank/DDBJ databases">
        <title>Complete genome sequence of a phthalic acid esters degrading Mycobacterium sp. YC-RL4.</title>
        <authorList>
            <person name="Ren L."/>
            <person name="Fan S."/>
            <person name="Ruth N."/>
            <person name="Jia Y."/>
            <person name="Wang J."/>
            <person name="Qiao C."/>
        </authorList>
    </citation>
    <scope>NUCLEOTIDE SEQUENCE [LARGE SCALE GENOMIC DNA]</scope>
    <source>
        <strain evidence="3 4">YC-RL4</strain>
    </source>
</reference>
<feature type="domain" description="Activator of Hsp90 ATPase homologue 1/2-like C-terminal" evidence="2">
    <location>
        <begin position="15"/>
        <end position="142"/>
    </location>
</feature>
<dbReference type="Pfam" id="PF08327">
    <property type="entry name" value="AHSA1"/>
    <property type="match status" value="1"/>
</dbReference>
<evidence type="ECO:0000256" key="1">
    <source>
        <dbReference type="ARBA" id="ARBA00006817"/>
    </source>
</evidence>
<gene>
    <name evidence="3" type="ORF">A7U43_15840</name>
</gene>
<keyword evidence="4" id="KW-1185">Reference proteome</keyword>
<dbReference type="AlphaFoldDB" id="A0A172UNB6"/>
<evidence type="ECO:0000259" key="2">
    <source>
        <dbReference type="Pfam" id="PF08327"/>
    </source>
</evidence>
<organism evidence="3 4">
    <name type="scientific">Mycobacterium adipatum</name>
    <dbReference type="NCBI Taxonomy" id="1682113"/>
    <lineage>
        <taxon>Bacteria</taxon>
        <taxon>Bacillati</taxon>
        <taxon>Actinomycetota</taxon>
        <taxon>Actinomycetes</taxon>
        <taxon>Mycobacteriales</taxon>
        <taxon>Mycobacteriaceae</taxon>
        <taxon>Mycobacterium</taxon>
    </lineage>
</organism>
<sequence length="145" mass="16638">MNETRTVHVQRVMPARPEEVFDEWLNPDSLREWMCPRPTRCVTVTVQPRVGGAFRFDVDDVGTSVLITGQFVAIERPRLLRFTWTNSYWADPTTTSVVTVTFEPLQDDQTLMSIEHAMLPAQEYDNFHHGWTKTADQLADLLDAG</sequence>
<dbReference type="Proteomes" id="UP000077143">
    <property type="component" value="Chromosome"/>
</dbReference>
<dbReference type="EMBL" id="CP015596">
    <property type="protein sequence ID" value="ANE80585.1"/>
    <property type="molecule type" value="Genomic_DNA"/>
</dbReference>
<dbReference type="InterPro" id="IPR013538">
    <property type="entry name" value="ASHA1/2-like_C"/>
</dbReference>
<protein>
    <submittedName>
        <fullName evidence="3">ATPase</fullName>
    </submittedName>
</protein>
<dbReference type="STRING" id="1682113.A7U43_15840"/>
<name>A0A172UNB6_9MYCO</name>
<dbReference type="CDD" id="cd07814">
    <property type="entry name" value="SRPBCC_CalC_Aha1-like"/>
    <property type="match status" value="1"/>
</dbReference>